<feature type="transmembrane region" description="Helical" evidence="1">
    <location>
        <begin position="119"/>
        <end position="142"/>
    </location>
</feature>
<keyword evidence="3" id="KW-1185">Reference proteome</keyword>
<feature type="transmembrane region" description="Helical" evidence="1">
    <location>
        <begin position="54"/>
        <end position="75"/>
    </location>
</feature>
<reference evidence="2 3" key="1">
    <citation type="submission" date="2016-06" db="EMBL/GenBank/DDBJ databases">
        <title>Revisiting the taxonomy of the Elizabethkingia Genus based on Whole-Genome Sequencing, Optical Mapping, and MALDI-TOF.</title>
        <authorList>
            <person name="Nicholson A.C."/>
        </authorList>
    </citation>
    <scope>NUCLEOTIDE SEQUENCE [LARGE SCALE GENOMIC DNA]</scope>
    <source>
        <strain evidence="2 3">G4070</strain>
    </source>
</reference>
<keyword evidence="1" id="KW-0472">Membrane</keyword>
<feature type="transmembrane region" description="Helical" evidence="1">
    <location>
        <begin position="28"/>
        <end position="48"/>
    </location>
</feature>
<dbReference type="RefSeq" id="WP_078796685.1">
    <property type="nucleotide sequence ID" value="NZ_CBCSBR010000038.1"/>
</dbReference>
<dbReference type="AlphaFoldDB" id="A0A1T3MWT1"/>
<name>A0A1T3MWT1_9FLAO</name>
<gene>
    <name evidence="2" type="ORF">BAZ10_00030</name>
</gene>
<sequence length="160" mass="17583">MINLLTILIHYLATDFYLIDSFRNDDDFLVVMLLMGALVFLILGVIGIVLGLLLIFIIILLISGGIISASVLVGLQQKSLSKGFKTFFLSVSVLGSTIASVILFLFINAVKKWWQTDTAIIAGIISGIISGWILGLIMFVAAKKLVLFLKNKYTDRISRS</sequence>
<accession>A0A1T3MWT1</accession>
<evidence type="ECO:0000313" key="3">
    <source>
        <dbReference type="Proteomes" id="UP000190813"/>
    </source>
</evidence>
<comment type="caution">
    <text evidence="2">The sequence shown here is derived from an EMBL/GenBank/DDBJ whole genome shotgun (WGS) entry which is preliminary data.</text>
</comment>
<feature type="transmembrane region" description="Helical" evidence="1">
    <location>
        <begin position="87"/>
        <end position="107"/>
    </location>
</feature>
<organism evidence="2 3">
    <name type="scientific">Elizabethkingia occulta</name>
    <dbReference type="NCBI Taxonomy" id="1867263"/>
    <lineage>
        <taxon>Bacteria</taxon>
        <taxon>Pseudomonadati</taxon>
        <taxon>Bacteroidota</taxon>
        <taxon>Flavobacteriia</taxon>
        <taxon>Flavobacteriales</taxon>
        <taxon>Weeksellaceae</taxon>
        <taxon>Elizabethkingia</taxon>
    </lineage>
</organism>
<keyword evidence="1" id="KW-0812">Transmembrane</keyword>
<dbReference type="Proteomes" id="UP000190813">
    <property type="component" value="Unassembled WGS sequence"/>
</dbReference>
<proteinExistence type="predicted"/>
<protein>
    <submittedName>
        <fullName evidence="2">Uncharacterized protein</fullName>
    </submittedName>
</protein>
<dbReference type="EMBL" id="MAHX01000004">
    <property type="protein sequence ID" value="OPC68969.1"/>
    <property type="molecule type" value="Genomic_DNA"/>
</dbReference>
<evidence type="ECO:0000256" key="1">
    <source>
        <dbReference type="SAM" id="Phobius"/>
    </source>
</evidence>
<keyword evidence="1" id="KW-1133">Transmembrane helix</keyword>
<evidence type="ECO:0000313" key="2">
    <source>
        <dbReference type="EMBL" id="OPC68969.1"/>
    </source>
</evidence>